<gene>
    <name evidence="2" type="ORF">FN846DRAFT_952648</name>
</gene>
<sequence length="249" mass="28113">MQHEALQLVFDGRLIFPPIENPQNILDCGYGSGAWAVDVAEKYPDCQVVGVDITPHMQPDGVPRNLWLQADDLNDPFTFPSNEFDLVHSRGVVTGINKDRWPSYIQDCVRVCKPGGWLQFVEPYHNIQSDNGTLTNDHALRQVSTYFSHAIGDVKDIRAPMRLGEMMRNAGLVGVATQMVQLPLNGWPTDPRNKQIGEMFNKPYKDAIASHCQYPFIEYLGMDMTEAHILFARARQDIDNPSLKPYIAL</sequence>
<dbReference type="Gene3D" id="3.40.50.150">
    <property type="entry name" value="Vaccinia Virus protein VP39"/>
    <property type="match status" value="1"/>
</dbReference>
<dbReference type="CDD" id="cd02440">
    <property type="entry name" value="AdoMet_MTases"/>
    <property type="match status" value="1"/>
</dbReference>
<keyword evidence="2" id="KW-0808">Transferase</keyword>
<protein>
    <submittedName>
        <fullName evidence="2">S-adenosyl-L-methionine-dependent methyltransferase</fullName>
    </submittedName>
</protein>
<dbReference type="OrthoDB" id="506498at2759"/>
<dbReference type="InterPro" id="IPR041698">
    <property type="entry name" value="Methyltransf_25"/>
</dbReference>
<reference evidence="2 3" key="1">
    <citation type="submission" date="2019-09" db="EMBL/GenBank/DDBJ databases">
        <title>Draft genome of the ectomycorrhizal ascomycete Sphaerosporella brunnea.</title>
        <authorList>
            <consortium name="DOE Joint Genome Institute"/>
            <person name="Benucci G.M."/>
            <person name="Marozzi G."/>
            <person name="Antonielli L."/>
            <person name="Sanchez S."/>
            <person name="Marco P."/>
            <person name="Wang X."/>
            <person name="Falini L.B."/>
            <person name="Barry K."/>
            <person name="Haridas S."/>
            <person name="Lipzen A."/>
            <person name="Labutti K."/>
            <person name="Grigoriev I.V."/>
            <person name="Murat C."/>
            <person name="Martin F."/>
            <person name="Albertini E."/>
            <person name="Donnini D."/>
            <person name="Bonito G."/>
        </authorList>
    </citation>
    <scope>NUCLEOTIDE SEQUENCE [LARGE SCALE GENOMIC DNA]</scope>
    <source>
        <strain evidence="2 3">Sb_GMNB300</strain>
    </source>
</reference>
<dbReference type="Pfam" id="PF13649">
    <property type="entry name" value="Methyltransf_25"/>
    <property type="match status" value="1"/>
</dbReference>
<dbReference type="InParanoid" id="A0A5J5EV14"/>
<dbReference type="PANTHER" id="PTHR43591">
    <property type="entry name" value="METHYLTRANSFERASE"/>
    <property type="match status" value="1"/>
</dbReference>
<dbReference type="EMBL" id="VXIS01000108">
    <property type="protein sequence ID" value="KAA8904481.1"/>
    <property type="molecule type" value="Genomic_DNA"/>
</dbReference>
<evidence type="ECO:0000259" key="1">
    <source>
        <dbReference type="Pfam" id="PF13649"/>
    </source>
</evidence>
<dbReference type="PANTHER" id="PTHR43591:SF24">
    <property type="entry name" value="2-METHOXY-6-POLYPRENYL-1,4-BENZOQUINOL METHYLASE, MITOCHONDRIAL"/>
    <property type="match status" value="1"/>
</dbReference>
<evidence type="ECO:0000313" key="2">
    <source>
        <dbReference type="EMBL" id="KAA8904481.1"/>
    </source>
</evidence>
<keyword evidence="3" id="KW-1185">Reference proteome</keyword>
<dbReference type="GO" id="GO:0032259">
    <property type="term" value="P:methylation"/>
    <property type="evidence" value="ECO:0007669"/>
    <property type="project" value="UniProtKB-KW"/>
</dbReference>
<feature type="domain" description="Methyltransferase" evidence="1">
    <location>
        <begin position="25"/>
        <end position="116"/>
    </location>
</feature>
<evidence type="ECO:0000313" key="3">
    <source>
        <dbReference type="Proteomes" id="UP000326924"/>
    </source>
</evidence>
<dbReference type="AlphaFoldDB" id="A0A5J5EV14"/>
<comment type="caution">
    <text evidence="2">The sequence shown here is derived from an EMBL/GenBank/DDBJ whole genome shotgun (WGS) entry which is preliminary data.</text>
</comment>
<dbReference type="SUPFAM" id="SSF53335">
    <property type="entry name" value="S-adenosyl-L-methionine-dependent methyltransferases"/>
    <property type="match status" value="1"/>
</dbReference>
<accession>A0A5J5EV14</accession>
<dbReference type="GO" id="GO:0008168">
    <property type="term" value="F:methyltransferase activity"/>
    <property type="evidence" value="ECO:0007669"/>
    <property type="project" value="UniProtKB-KW"/>
</dbReference>
<dbReference type="InterPro" id="IPR029063">
    <property type="entry name" value="SAM-dependent_MTases_sf"/>
</dbReference>
<organism evidence="2 3">
    <name type="scientific">Sphaerosporella brunnea</name>
    <dbReference type="NCBI Taxonomy" id="1250544"/>
    <lineage>
        <taxon>Eukaryota</taxon>
        <taxon>Fungi</taxon>
        <taxon>Dikarya</taxon>
        <taxon>Ascomycota</taxon>
        <taxon>Pezizomycotina</taxon>
        <taxon>Pezizomycetes</taxon>
        <taxon>Pezizales</taxon>
        <taxon>Pyronemataceae</taxon>
        <taxon>Sphaerosporella</taxon>
    </lineage>
</organism>
<keyword evidence="2" id="KW-0489">Methyltransferase</keyword>
<proteinExistence type="predicted"/>
<name>A0A5J5EV14_9PEZI</name>
<dbReference type="Proteomes" id="UP000326924">
    <property type="component" value="Unassembled WGS sequence"/>
</dbReference>